<proteinExistence type="predicted"/>
<dbReference type="EMBL" id="KM406416">
    <property type="protein sequence ID" value="AIW55228.1"/>
    <property type="molecule type" value="Genomic_DNA"/>
</dbReference>
<accession>A0A0A0UVE1</accession>
<dbReference type="RefSeq" id="WP_052791170.1">
    <property type="nucleotide sequence ID" value="NZ_JBHDYT010000003.1"/>
</dbReference>
<geneLocation type="plasmid" evidence="2">
    <name>megaplasmid pMP7017</name>
</geneLocation>
<gene>
    <name evidence="2" type="ORF">B7017_p0179</name>
</gene>
<reference evidence="2" key="1">
    <citation type="journal article" date="2015" name="Appl. Environ. Microbiol.">
        <title>Discovery of a conjugative megaplasmid in Bifidobacterium breve.</title>
        <authorList>
            <person name="Bottacini F."/>
            <person name="O'Connell Motherway M."/>
            <person name="Casey E."/>
            <person name="McDonnell B."/>
            <person name="Mahony J."/>
            <person name="Ventura M."/>
            <person name="van Sinderen D."/>
        </authorList>
    </citation>
    <scope>NUCLEOTIDE SEQUENCE</scope>
    <source>
        <strain evidence="2">JCM 7017</strain>
        <plasmid evidence="2">megaplasmid pMP7017</plasmid>
    </source>
</reference>
<evidence type="ECO:0000313" key="2">
    <source>
        <dbReference type="EMBL" id="AIW55228.1"/>
    </source>
</evidence>
<protein>
    <submittedName>
        <fullName evidence="2">Uncharacterized protein</fullName>
    </submittedName>
</protein>
<keyword evidence="2" id="KW-0614">Plasmid</keyword>
<organism evidence="2">
    <name type="scientific">Bifidobacterium breve</name>
    <dbReference type="NCBI Taxonomy" id="1685"/>
    <lineage>
        <taxon>Bacteria</taxon>
        <taxon>Bacillati</taxon>
        <taxon>Actinomycetota</taxon>
        <taxon>Actinomycetes</taxon>
        <taxon>Bifidobacteriales</taxon>
        <taxon>Bifidobacteriaceae</taxon>
        <taxon>Bifidobacterium</taxon>
    </lineage>
</organism>
<dbReference type="AlphaFoldDB" id="A0A0A0UVE1"/>
<name>A0A0A0UVE1_BIFBR</name>
<evidence type="ECO:0000256" key="1">
    <source>
        <dbReference type="SAM" id="MobiDB-lite"/>
    </source>
</evidence>
<sequence length="281" mass="31805">MVDQKKSAQAKQQLRNSDGTYANEGKSSGMPTGDILNRFAQHSQPNTGGAPVETYEQGEKRMQELDQKLIDIARKEYEERKFGPDDEGYRVESGLYVSREEFEKLPELDRNRYIAWGNDCVDGNEDAWNDPQQMSELASEAAEDGDAEVYLTNPELTYTDDMDYSFGEYLESKGCDPQSAEEGANMALQGHPDLELTGNTYPQVWPTDTDNNHRRAKLFYLGGSKGWRVTFSDGRGDVNNTVIDYKKSDMGSDYYDQTNTAREAFKTAFDWVDGGNKKKKH</sequence>
<feature type="region of interest" description="Disordered" evidence="1">
    <location>
        <begin position="1"/>
        <end position="59"/>
    </location>
</feature>
<feature type="compositionally biased region" description="Polar residues" evidence="1">
    <location>
        <begin position="7"/>
        <end position="30"/>
    </location>
</feature>